<dbReference type="PANTHER" id="PTHR33526">
    <property type="entry name" value="OS07G0123800 PROTEIN"/>
    <property type="match status" value="1"/>
</dbReference>
<protein>
    <submittedName>
        <fullName evidence="2">Uncharacterized protein</fullName>
    </submittedName>
</protein>
<dbReference type="EMBL" id="UZAU01000056">
    <property type="status" value="NOT_ANNOTATED_CDS"/>
    <property type="molecule type" value="Genomic_DNA"/>
</dbReference>
<evidence type="ECO:0000313" key="2">
    <source>
        <dbReference type="EnsemblPlants" id="cds.evm.model.01.2038"/>
    </source>
</evidence>
<dbReference type="PANTHER" id="PTHR33526:SF13">
    <property type="entry name" value="TYROSINE-PROTEIN PHOSPHATASE 3-LIKE"/>
    <property type="match status" value="1"/>
</dbReference>
<feature type="compositionally biased region" description="Polar residues" evidence="1">
    <location>
        <begin position="323"/>
        <end position="333"/>
    </location>
</feature>
<evidence type="ECO:0000313" key="3">
    <source>
        <dbReference type="Proteomes" id="UP000596661"/>
    </source>
</evidence>
<dbReference type="EnsemblPlants" id="evm.model.01.2038">
    <property type="protein sequence ID" value="cds.evm.model.01.2038"/>
    <property type="gene ID" value="evm.TU.01.2038"/>
</dbReference>
<sequence length="357" mass="39503">MNSAEKLSYASTMGGPAGQFDGLPKSFSVRSSRSTDTKDDDYAELVRAASARSYGGRIDVDTILRQQLREEAAKTTLSSSTTGGARGLPKCSSVGMGKIDEEKAVDQFGEEGDGAKPKLMYPRSRSYAVAKREPEVQHHFYPKQIRGEGYGRFVWELKKGWNRPVLLSRERTLLETLKSRMWRTMARSVLQLLLRPKGMRKRGSLGATFCGYNEKREPVSETSDVMEIKESWLTGTTDTEVTKIGGFVEDYYFVKGMDTNDQVPIEQAIRIRDGLEKVARSSAPVAGKEKPIMSPAKRSKVDNVLSKKIVPSKTVKGGRCSAQEKSPQLTVEKSPSVPPTEIPEEAGLDVNPLDKKN</sequence>
<feature type="region of interest" description="Disordered" evidence="1">
    <location>
        <begin position="1"/>
        <end position="40"/>
    </location>
</feature>
<dbReference type="AlphaFoldDB" id="A0A803NJH2"/>
<feature type="compositionally biased region" description="Polar residues" evidence="1">
    <location>
        <begin position="1"/>
        <end position="11"/>
    </location>
</feature>
<feature type="region of interest" description="Disordered" evidence="1">
    <location>
        <begin position="74"/>
        <end position="93"/>
    </location>
</feature>
<organism evidence="2 3">
    <name type="scientific">Cannabis sativa</name>
    <name type="common">Hemp</name>
    <name type="synonym">Marijuana</name>
    <dbReference type="NCBI Taxonomy" id="3483"/>
    <lineage>
        <taxon>Eukaryota</taxon>
        <taxon>Viridiplantae</taxon>
        <taxon>Streptophyta</taxon>
        <taxon>Embryophyta</taxon>
        <taxon>Tracheophyta</taxon>
        <taxon>Spermatophyta</taxon>
        <taxon>Magnoliopsida</taxon>
        <taxon>eudicotyledons</taxon>
        <taxon>Gunneridae</taxon>
        <taxon>Pentapetalae</taxon>
        <taxon>rosids</taxon>
        <taxon>fabids</taxon>
        <taxon>Rosales</taxon>
        <taxon>Cannabaceae</taxon>
        <taxon>Cannabis</taxon>
    </lineage>
</organism>
<evidence type="ECO:0000256" key="1">
    <source>
        <dbReference type="SAM" id="MobiDB-lite"/>
    </source>
</evidence>
<feature type="region of interest" description="Disordered" evidence="1">
    <location>
        <begin position="282"/>
        <end position="357"/>
    </location>
</feature>
<reference evidence="2" key="1">
    <citation type="submission" date="2018-11" db="EMBL/GenBank/DDBJ databases">
        <authorList>
            <person name="Grassa J C."/>
        </authorList>
    </citation>
    <scope>NUCLEOTIDE SEQUENCE [LARGE SCALE GENOMIC DNA]</scope>
</reference>
<name>A0A803NJH2_CANSA</name>
<dbReference type="Proteomes" id="UP000596661">
    <property type="component" value="Chromosome 1"/>
</dbReference>
<proteinExistence type="predicted"/>
<accession>A0A803NJH2</accession>
<dbReference type="Gramene" id="evm.model.01.2038">
    <property type="protein sequence ID" value="cds.evm.model.01.2038"/>
    <property type="gene ID" value="evm.TU.01.2038"/>
</dbReference>
<reference evidence="2" key="2">
    <citation type="submission" date="2021-03" db="UniProtKB">
        <authorList>
            <consortium name="EnsemblPlants"/>
        </authorList>
    </citation>
    <scope>IDENTIFICATION</scope>
</reference>
<keyword evidence="3" id="KW-1185">Reference proteome</keyword>